<feature type="chain" id="PRO_5027011697" evidence="1">
    <location>
        <begin position="23"/>
        <end position="222"/>
    </location>
</feature>
<name>A0A6N3X2V0_9SYNE</name>
<dbReference type="EMBL" id="JXUO01000272">
    <property type="protein sequence ID" value="KKZ11698.1"/>
    <property type="molecule type" value="Genomic_DNA"/>
</dbReference>
<keyword evidence="1" id="KW-0732">Signal</keyword>
<organism evidence="2 3">
    <name type="scientific">Candidatus Synechococcus spongiarum 142</name>
    <dbReference type="NCBI Taxonomy" id="1608213"/>
    <lineage>
        <taxon>Bacteria</taxon>
        <taxon>Bacillati</taxon>
        <taxon>Cyanobacteriota</taxon>
        <taxon>Cyanophyceae</taxon>
        <taxon>Synechococcales</taxon>
        <taxon>Synechococcaceae</taxon>
        <taxon>Synechococcus</taxon>
    </lineage>
</organism>
<proteinExistence type="predicted"/>
<reference evidence="2 3" key="1">
    <citation type="submission" date="2015-01" db="EMBL/GenBank/DDBJ databases">
        <title>Lifestyle Evolution in Cyanobacterial Symbionts of Sponges.</title>
        <authorList>
            <person name="Burgsdorf I."/>
            <person name="Slaby B.M."/>
            <person name="Handley K.M."/>
            <person name="Haber M."/>
            <person name="Blom J."/>
            <person name="Marshall C.W."/>
            <person name="Gilbert J.A."/>
            <person name="Hentschel U."/>
            <person name="Steindler L."/>
        </authorList>
    </citation>
    <scope>NUCLEOTIDE SEQUENCE [LARGE SCALE GENOMIC DNA]</scope>
    <source>
        <strain evidence="2">142</strain>
    </source>
</reference>
<evidence type="ECO:0000313" key="2">
    <source>
        <dbReference type="EMBL" id="KKZ11698.1"/>
    </source>
</evidence>
<evidence type="ECO:0000313" key="3">
    <source>
        <dbReference type="Proteomes" id="UP000035054"/>
    </source>
</evidence>
<comment type="caution">
    <text evidence="2">The sequence shown here is derived from an EMBL/GenBank/DDBJ whole genome shotgun (WGS) entry which is preliminary data.</text>
</comment>
<protein>
    <submittedName>
        <fullName evidence="2">Uncharacterized protein</fullName>
    </submittedName>
</protein>
<gene>
    <name evidence="2" type="ORF">TH68_08355</name>
</gene>
<feature type="non-terminal residue" evidence="2">
    <location>
        <position position="1"/>
    </location>
</feature>
<sequence>NPKRPAMPLIVLALLLAYPATPQQSPVDRFDALDSISDTLRTVDTDLDLFIAAATRANQSKGLAALSDLANNSTANRAEIEAGYETIRNYSSSVRIALARASRTAAAGSLDGVARELQRATACLALRDVADSEIVLIRENDLIALSKVTESLGACLCVHRAHLEDYSGARRKERRAMSDENMRIAVVERVASRPRDAIRLALFNLRSAVNAAQAEIVQAYAE</sequence>
<dbReference type="Proteomes" id="UP000035054">
    <property type="component" value="Unassembled WGS sequence"/>
</dbReference>
<feature type="signal peptide" evidence="1">
    <location>
        <begin position="1"/>
        <end position="22"/>
    </location>
</feature>
<evidence type="ECO:0000256" key="1">
    <source>
        <dbReference type="SAM" id="SignalP"/>
    </source>
</evidence>
<dbReference type="AlphaFoldDB" id="A0A6N3X2V0"/>
<accession>A0A6N3X2V0</accession>